<evidence type="ECO:0000256" key="3">
    <source>
        <dbReference type="ARBA" id="ARBA00022679"/>
    </source>
</evidence>
<dbReference type="FunCoup" id="A0A317XY23">
    <property type="interactions" value="578"/>
</dbReference>
<feature type="region of interest" description="Disordered" evidence="10">
    <location>
        <begin position="215"/>
        <end position="234"/>
    </location>
</feature>
<evidence type="ECO:0000313" key="16">
    <source>
        <dbReference type="Proteomes" id="UP000246740"/>
    </source>
</evidence>
<dbReference type="PANTHER" id="PTHR10925">
    <property type="entry name" value="N-ACETYLTRANSFERASE 10"/>
    <property type="match status" value="1"/>
</dbReference>
<evidence type="ECO:0000259" key="14">
    <source>
        <dbReference type="Pfam" id="PF13725"/>
    </source>
</evidence>
<dbReference type="AlphaFoldDB" id="A0A317XY23"/>
<feature type="compositionally biased region" description="Basic residues" evidence="10">
    <location>
        <begin position="1186"/>
        <end position="1202"/>
    </location>
</feature>
<accession>A0A317XY23</accession>
<dbReference type="Pfam" id="PF08351">
    <property type="entry name" value="TmcA_N"/>
    <property type="match status" value="1"/>
</dbReference>
<evidence type="ECO:0000256" key="8">
    <source>
        <dbReference type="ARBA" id="ARBA00023315"/>
    </source>
</evidence>
<keyword evidence="6 9" id="KW-0067">ATP-binding</keyword>
<feature type="compositionally biased region" description="Low complexity" evidence="10">
    <location>
        <begin position="1166"/>
        <end position="1185"/>
    </location>
</feature>
<dbReference type="InParanoid" id="A0A317XY23"/>
<feature type="binding site" evidence="9">
    <location>
        <position position="770"/>
    </location>
    <ligand>
        <name>acetyl-CoA</name>
        <dbReference type="ChEBI" id="CHEBI:57288"/>
    </ligand>
</feature>
<evidence type="ECO:0000256" key="2">
    <source>
        <dbReference type="ARBA" id="ARBA00022552"/>
    </source>
</evidence>
<evidence type="ECO:0000259" key="12">
    <source>
        <dbReference type="Pfam" id="PF08351"/>
    </source>
</evidence>
<dbReference type="InterPro" id="IPR007807">
    <property type="entry name" value="TcmA/NAT10_helicase"/>
</dbReference>
<dbReference type="OrthoDB" id="10067491at2759"/>
<keyword evidence="5 9" id="KW-0547">Nucleotide-binding</keyword>
<dbReference type="STRING" id="1882483.A0A317XY23"/>
<feature type="binding site" evidence="9">
    <location>
        <begin position="672"/>
        <end position="678"/>
    </location>
    <ligand>
        <name>acetyl-CoA</name>
        <dbReference type="ChEBI" id="CHEBI:57288"/>
    </ligand>
</feature>
<dbReference type="InterPro" id="IPR000182">
    <property type="entry name" value="GNAT_dom"/>
</dbReference>
<evidence type="ECO:0000259" key="13">
    <source>
        <dbReference type="Pfam" id="PF13718"/>
    </source>
</evidence>
<evidence type="ECO:0000256" key="4">
    <source>
        <dbReference type="ARBA" id="ARBA00022694"/>
    </source>
</evidence>
<feature type="domain" description="N-acetyltransferase" evidence="13">
    <location>
        <begin position="564"/>
        <end position="797"/>
    </location>
</feature>
<comment type="catalytic activity">
    <reaction evidence="9">
        <text>a cytidine in tRNA + acetyl-CoA + ATP + H2O = an N(4)-acetylcytidine in tRNA + ADP + phosphate + CoA + H(+)</text>
        <dbReference type="Rhea" id="RHEA:53876"/>
        <dbReference type="Rhea" id="RHEA-COMP:13670"/>
        <dbReference type="Rhea" id="RHEA-COMP:13671"/>
        <dbReference type="ChEBI" id="CHEBI:15377"/>
        <dbReference type="ChEBI" id="CHEBI:15378"/>
        <dbReference type="ChEBI" id="CHEBI:30616"/>
        <dbReference type="ChEBI" id="CHEBI:43474"/>
        <dbReference type="ChEBI" id="CHEBI:57287"/>
        <dbReference type="ChEBI" id="CHEBI:57288"/>
        <dbReference type="ChEBI" id="CHEBI:74900"/>
        <dbReference type="ChEBI" id="CHEBI:82748"/>
        <dbReference type="ChEBI" id="CHEBI:456216"/>
    </reaction>
</comment>
<dbReference type="EC" id="2.3.1.-" evidence="9"/>
<feature type="region of interest" description="Disordered" evidence="10">
    <location>
        <begin position="1055"/>
        <end position="1100"/>
    </location>
</feature>
<reference evidence="15 16" key="1">
    <citation type="journal article" date="2018" name="Mol. Biol. Evol.">
        <title>Broad Genomic Sampling Reveals a Smut Pathogenic Ancestry of the Fungal Clade Ustilaginomycotina.</title>
        <authorList>
            <person name="Kijpornyongpan T."/>
            <person name="Mondo S.J."/>
            <person name="Barry K."/>
            <person name="Sandor L."/>
            <person name="Lee J."/>
            <person name="Lipzen A."/>
            <person name="Pangilinan J."/>
            <person name="LaButti K."/>
            <person name="Hainaut M."/>
            <person name="Henrissat B."/>
            <person name="Grigoriev I.V."/>
            <person name="Spatafora J.W."/>
            <person name="Aime M.C."/>
        </authorList>
    </citation>
    <scope>NUCLEOTIDE SEQUENCE [LARGE SCALE GENOMIC DNA]</scope>
    <source>
        <strain evidence="15 16">MCA 3645</strain>
    </source>
</reference>
<name>A0A317XY23_9BASI</name>
<dbReference type="InterPro" id="IPR027992">
    <property type="entry name" value="tRNA_bind_dom"/>
</dbReference>
<organism evidence="15 16">
    <name type="scientific">Testicularia cyperi</name>
    <dbReference type="NCBI Taxonomy" id="1882483"/>
    <lineage>
        <taxon>Eukaryota</taxon>
        <taxon>Fungi</taxon>
        <taxon>Dikarya</taxon>
        <taxon>Basidiomycota</taxon>
        <taxon>Ustilaginomycotina</taxon>
        <taxon>Ustilaginomycetes</taxon>
        <taxon>Ustilaginales</taxon>
        <taxon>Anthracoideaceae</taxon>
        <taxon>Testicularia</taxon>
    </lineage>
</organism>
<feature type="domain" description="TcmA/NAT10 helicase" evidence="11">
    <location>
        <begin position="293"/>
        <end position="519"/>
    </location>
</feature>
<dbReference type="GO" id="GO:1904812">
    <property type="term" value="P:rRNA acetylation involved in maturation of SSU-rRNA"/>
    <property type="evidence" value="ECO:0007669"/>
    <property type="project" value="InterPro"/>
</dbReference>
<keyword evidence="7 9" id="KW-0539">Nucleus</keyword>
<dbReference type="GO" id="GO:0051391">
    <property type="term" value="P:tRNA acetylation"/>
    <property type="evidence" value="ECO:0007669"/>
    <property type="project" value="UniProtKB-UniRule"/>
</dbReference>
<dbReference type="Pfam" id="PF13718">
    <property type="entry name" value="GNAT_acetyltr_2"/>
    <property type="match status" value="1"/>
</dbReference>
<comment type="similarity">
    <text evidence="9">Belongs to the RNA cytidine acetyltransferase family. NAT10 subfamily.</text>
</comment>
<evidence type="ECO:0000256" key="10">
    <source>
        <dbReference type="SAM" id="MobiDB-lite"/>
    </source>
</evidence>
<dbReference type="HAMAP" id="MF_03211">
    <property type="entry name" value="RNA_acetyltr_Nat10"/>
    <property type="match status" value="1"/>
</dbReference>
<comment type="catalytic activity">
    <reaction evidence="9">
        <text>a cytidine in 18S rRNA + acetyl-CoA + ATP + H2O = an N(4)-acetylcytidine in 18S rRNA + ADP + phosphate + CoA + H(+)</text>
        <dbReference type="Rhea" id="RHEA:51424"/>
        <dbReference type="Rhea" id="RHEA-COMP:13575"/>
        <dbReference type="Rhea" id="RHEA-COMP:13576"/>
        <dbReference type="ChEBI" id="CHEBI:15377"/>
        <dbReference type="ChEBI" id="CHEBI:15378"/>
        <dbReference type="ChEBI" id="CHEBI:30616"/>
        <dbReference type="ChEBI" id="CHEBI:43474"/>
        <dbReference type="ChEBI" id="CHEBI:57287"/>
        <dbReference type="ChEBI" id="CHEBI:57288"/>
        <dbReference type="ChEBI" id="CHEBI:74900"/>
        <dbReference type="ChEBI" id="CHEBI:82748"/>
        <dbReference type="ChEBI" id="CHEBI:456216"/>
    </reaction>
</comment>
<feature type="region of interest" description="Disordered" evidence="10">
    <location>
        <begin position="1011"/>
        <end position="1030"/>
    </location>
</feature>
<dbReference type="Proteomes" id="UP000246740">
    <property type="component" value="Unassembled WGS sequence"/>
</dbReference>
<keyword evidence="4 9" id="KW-0819">tRNA processing</keyword>
<feature type="domain" description="Possible tRNA binding" evidence="14">
    <location>
        <begin position="808"/>
        <end position="1054"/>
    </location>
</feature>
<evidence type="ECO:0000256" key="1">
    <source>
        <dbReference type="ARBA" id="ARBA00004604"/>
    </source>
</evidence>
<dbReference type="FunFam" id="3.40.50.11040:FF:000002">
    <property type="entry name" value="RNA cytidine acetyltransferase"/>
    <property type="match status" value="1"/>
</dbReference>
<dbReference type="InterPro" id="IPR016024">
    <property type="entry name" value="ARM-type_fold"/>
</dbReference>
<comment type="subunit">
    <text evidence="9">Interacts with TAN1.</text>
</comment>
<keyword evidence="16" id="KW-1185">Reference proteome</keyword>
<protein>
    <recommendedName>
        <fullName evidence="9">RNA cytidine acetyltransferase</fullName>
        <ecNumber evidence="9">2.3.1.-</ecNumber>
    </recommendedName>
    <alternativeName>
        <fullName evidence="9">18S rRNA cytosine acetyltransferase</fullName>
    </alternativeName>
</protein>
<dbReference type="CDD" id="cd04301">
    <property type="entry name" value="NAT_SF"/>
    <property type="match status" value="1"/>
</dbReference>
<evidence type="ECO:0000313" key="15">
    <source>
        <dbReference type="EMBL" id="PWZ03216.1"/>
    </source>
</evidence>
<dbReference type="InterPro" id="IPR032672">
    <property type="entry name" value="TmcA/NAT10/Kre33"/>
</dbReference>
<evidence type="ECO:0000256" key="9">
    <source>
        <dbReference type="HAMAP-Rule" id="MF_03211"/>
    </source>
</evidence>
<keyword evidence="2 9" id="KW-0698">rRNA processing</keyword>
<evidence type="ECO:0000256" key="6">
    <source>
        <dbReference type="ARBA" id="ARBA00022840"/>
    </source>
</evidence>
<feature type="binding site" evidence="9">
    <location>
        <begin position="665"/>
        <end position="667"/>
    </location>
    <ligand>
        <name>acetyl-CoA</name>
        <dbReference type="ChEBI" id="CHEBI:57288"/>
    </ligand>
</feature>
<feature type="binding site" evidence="9">
    <location>
        <begin position="298"/>
        <end position="307"/>
    </location>
    <ligand>
        <name>ATP</name>
        <dbReference type="ChEBI" id="CHEBI:30616"/>
    </ligand>
</feature>
<comment type="subcellular location">
    <subcellularLocation>
        <location evidence="1 9">Nucleus</location>
        <location evidence="1 9">Nucleolus</location>
    </subcellularLocation>
</comment>
<evidence type="ECO:0000256" key="5">
    <source>
        <dbReference type="ARBA" id="ARBA00022741"/>
    </source>
</evidence>
<dbReference type="Gene3D" id="3.40.50.11040">
    <property type="match status" value="1"/>
</dbReference>
<keyword evidence="8 9" id="KW-0012">Acyltransferase</keyword>
<dbReference type="GO" id="GO:1990883">
    <property type="term" value="F:18S rRNA cytidine N-acetyltransferase activity"/>
    <property type="evidence" value="ECO:0007669"/>
    <property type="project" value="TreeGrafter"/>
</dbReference>
<feature type="region of interest" description="Disordered" evidence="10">
    <location>
        <begin position="1156"/>
        <end position="1202"/>
    </location>
</feature>
<comment type="function">
    <text evidence="9">RNA cytidine acetyltransferase with specificity toward both 18S rRNA and tRNAs. Catalyzes the formation of N(4)-acetylcytidine (ac4C) in 18S rRNA. Required for early nucleolar cleavages of precursor rRNA at sites A0, A1 and A2 during 18S rRNA synthesis. Catalyzes the formation of ac4C in serine and leucine tRNAs. Requires the tRNA-binding adapter protein TAN1 for full tRNA acetyltransferase activity but not for 18S rRNA acetylation.</text>
</comment>
<dbReference type="Pfam" id="PF13725">
    <property type="entry name" value="tRNA_bind_2"/>
    <property type="match status" value="1"/>
</dbReference>
<dbReference type="Gene3D" id="3.40.50.300">
    <property type="entry name" value="P-loop containing nucleotide triphosphate hydrolases"/>
    <property type="match status" value="1"/>
</dbReference>
<dbReference type="GO" id="GO:0005730">
    <property type="term" value="C:nucleolus"/>
    <property type="evidence" value="ECO:0007669"/>
    <property type="project" value="UniProtKB-SubCell"/>
</dbReference>
<keyword evidence="3 9" id="KW-0808">Transferase</keyword>
<dbReference type="GO" id="GO:0030686">
    <property type="term" value="C:90S preribosome"/>
    <property type="evidence" value="ECO:0007669"/>
    <property type="project" value="TreeGrafter"/>
</dbReference>
<dbReference type="GO" id="GO:0000049">
    <property type="term" value="F:tRNA binding"/>
    <property type="evidence" value="ECO:0007669"/>
    <property type="project" value="TreeGrafter"/>
</dbReference>
<dbReference type="GO" id="GO:0051392">
    <property type="term" value="F:tRNA cytidine N4-acetyltransferase activity"/>
    <property type="evidence" value="ECO:0007669"/>
    <property type="project" value="RHEA"/>
</dbReference>
<dbReference type="InterPro" id="IPR033688">
    <property type="entry name" value="NAT10"/>
</dbReference>
<dbReference type="GO" id="GO:0005524">
    <property type="term" value="F:ATP binding"/>
    <property type="evidence" value="ECO:0007669"/>
    <property type="project" value="UniProtKB-UniRule"/>
</dbReference>
<evidence type="ECO:0000259" key="11">
    <source>
        <dbReference type="Pfam" id="PF05127"/>
    </source>
</evidence>
<feature type="compositionally biased region" description="Acidic residues" evidence="10">
    <location>
        <begin position="1060"/>
        <end position="1097"/>
    </location>
</feature>
<dbReference type="EMBL" id="KZ819188">
    <property type="protein sequence ID" value="PWZ03216.1"/>
    <property type="molecule type" value="Genomic_DNA"/>
</dbReference>
<gene>
    <name evidence="9" type="primary">NAT10</name>
    <name evidence="15" type="ORF">BCV70DRAFT_197448</name>
</gene>
<dbReference type="Pfam" id="PF05127">
    <property type="entry name" value="NAT10_TcmA_helicase"/>
    <property type="match status" value="1"/>
</dbReference>
<feature type="domain" description="TmcA/NAT10 N-terminal" evidence="12">
    <location>
        <begin position="8"/>
        <end position="201"/>
    </location>
</feature>
<dbReference type="Gene3D" id="3.40.630.30">
    <property type="match status" value="1"/>
</dbReference>
<feature type="binding site" evidence="9">
    <location>
        <position position="501"/>
    </location>
    <ligand>
        <name>ATP</name>
        <dbReference type="ChEBI" id="CHEBI:30616"/>
    </ligand>
</feature>
<sequence>MRKQLDPRIPTLIRNNVALNHRSFFVVVGDKGKDQVVNLHFLLSQSRVQSRPNVLWCYKKDLGFSTHRKKREQKIKNDIKRGIREKGQGDPFELFISLTDIRYCYYKDTPKILGQTYGMLILQDFEAITPNLLARTIETVEGGGVVILLLKTMSSLRQLYSLGMDVHRNYRSNASDDEPVARFNERFLLSLGASQDTLLLDDELNVLPLSKGKDIRPLPETSTGAGTGVGSTVRKGKARMQADEELADLKDQVRQTKVVGQVVKHAKTLDQAKAVLTILDILASSSLSTTVALTAARGRGKSAALGLCIAAAIAHGYSNIFVTSPSPENLKTLFEFVFKGLDALGYDEVADWDLQRGTGEWKDVVVRVNVFRGHRQTIQYIQPQDSQVLGQAELVVIDEAAAIPLPLVRNLMGPYLVFLSSTINGYEGTGRSLSLKLIQQLRDNARGVASEAAAADEMVTGQSTASANKSDAKSGLNTGRAAGAALAARSLKEVDLKEPIRYSRGDNIESWLHQLLCLDASLTRLSSAALKAKGCPHPSACELYMVNRDALFSYHPASEVFLQRMMALYVASHYKNSPNDLQLMSDAPGHRLFVLLAPLKGNEGGLPEPLCVVQVALEGNISRGAVLNSLSRGTREAGDLIPWLVAQQFQDADFASLSGARVVRIAVHPDYARMGYGARALQALEAFYSGQLLDVDNVRDDLDDGETFTAVRDRKISSGTSLLQGDEIRVRDAAQMPALLQRLSERRPESLDWLGVSYGLTPQLFKFWKRAGYSPLWVRQIANDLTGEYTTVQLKALDSSTSTTGSAWLGALAADFRKRFISLLSFKFREFSAITALTVLEAATQGARLANQDGDGIDAGSTSSLSKPLTAAELRTLLTPFDMKRLDSYSNNMVEMSVVLDLLPTLASLYFNNRLRAVREDEVAASAVGAVDEEEELRLSGLQSSLLLAIGLQRKTPDEIGAELRLPTQQTMALFVKTVRLLVKSLRKVEKKDIADSMPELAGGLNARAPLRNKVRGNGNADDRDGDDWTALKGDLQSELKQAGKEFLDDYARNRNAAESVEDDDEEEEGDEEEDDDEDVDDEEDEDEAADEEDDAVLEAKRKLIDSMNLSQYAINGSDVDGTDWAQAEAQVAAMVRKKGGQDLSDFNTTISVKGTKRAVEEDNKVSSASKKSSSSSSSSSSPGKKSAHGKNGSKPKKQRRN</sequence>
<dbReference type="PANTHER" id="PTHR10925:SF5">
    <property type="entry name" value="RNA CYTIDINE ACETYLTRANSFERASE"/>
    <property type="match status" value="1"/>
</dbReference>
<evidence type="ECO:0000256" key="7">
    <source>
        <dbReference type="ARBA" id="ARBA00023242"/>
    </source>
</evidence>
<proteinExistence type="inferred from homology"/>
<dbReference type="InterPro" id="IPR013562">
    <property type="entry name" value="TmcA/NAT10_N"/>
</dbReference>
<dbReference type="SUPFAM" id="SSF48371">
    <property type="entry name" value="ARM repeat"/>
    <property type="match status" value="1"/>
</dbReference>
<dbReference type="InterPro" id="IPR027417">
    <property type="entry name" value="P-loop_NTPase"/>
</dbReference>